<dbReference type="PROSITE" id="PS51740">
    <property type="entry name" value="SPOVT_ABRB"/>
    <property type="match status" value="1"/>
</dbReference>
<dbReference type="AlphaFoldDB" id="Q8J2W0"/>
<name>Q8J2W0_PYRAB</name>
<dbReference type="eggNOG" id="arCOG00812">
    <property type="taxonomic scope" value="Archaea"/>
</dbReference>
<dbReference type="EMBL" id="HE613800">
    <property type="protein sequence ID" value="CCE71195.1"/>
    <property type="molecule type" value="Genomic_DNA"/>
</dbReference>
<reference evidence="2 4" key="4">
    <citation type="journal article" date="2003" name="Mol. Microbiol.">
        <title>An integrated analysis of the genome of the hyperthermophilic archaeon Pyrococcus abyssi.</title>
        <authorList>
            <person name="Cohen G."/>
            <person name="Barbe V."/>
            <person name="Flament D."/>
            <person name="Galperin M."/>
            <person name="Heilig R."/>
            <person name="Ripp R."/>
            <person name="Lecompte O."/>
            <person name="Prieur D."/>
            <person name="Poch O."/>
            <person name="Quellerou J."/>
            <person name="Thierry J.C."/>
            <person name="Van der Oost J."/>
            <person name="Weissenbach J."/>
            <person name="Zivanovic Y."/>
            <person name="Forterre P."/>
        </authorList>
    </citation>
    <scope>NUCLEOTIDE SEQUENCE [LARGE SCALE GENOMIC DNA]</scope>
    <source>
        <strain evidence="4">GE5 / Orsay</strain>
        <strain evidence="2">Orsay</strain>
    </source>
</reference>
<dbReference type="EMBL" id="AJ248288">
    <property type="protein sequence ID" value="CAD55691.1"/>
    <property type="molecule type" value="Genomic_DNA"/>
</dbReference>
<organism evidence="2 4">
    <name type="scientific">Pyrococcus abyssi (strain GE5 / Orsay)</name>
    <dbReference type="NCBI Taxonomy" id="272844"/>
    <lineage>
        <taxon>Archaea</taxon>
        <taxon>Methanobacteriati</taxon>
        <taxon>Methanobacteriota</taxon>
        <taxon>Thermococci</taxon>
        <taxon>Thermococcales</taxon>
        <taxon>Thermococcaceae</taxon>
        <taxon>Pyrococcus</taxon>
    </lineage>
</organism>
<dbReference type="Proteomes" id="UP000000810">
    <property type="component" value="Chromosome"/>
</dbReference>
<reference evidence="2" key="3">
    <citation type="journal article" date="2001" name="Genome Res.">
        <title>Genome evolution at the genus level: comparison of three complete genomes of hyperthermophilic archaea.</title>
        <authorList>
            <person name="Lecompte O."/>
            <person name="Ripp R."/>
            <person name="Puzos-Barbe V."/>
            <person name="Duprat S."/>
            <person name="Heilig R."/>
            <person name="Dietrich J."/>
            <person name="Thierry J.C."/>
            <person name="Poch O."/>
        </authorList>
    </citation>
    <scope>NUCLEOTIDE SEQUENCE</scope>
    <source>
        <strain evidence="2">Orsay</strain>
    </source>
</reference>
<dbReference type="InterPro" id="IPR007159">
    <property type="entry name" value="SpoVT-AbrB_dom"/>
</dbReference>
<evidence type="ECO:0000259" key="1">
    <source>
        <dbReference type="PROSITE" id="PS51740"/>
    </source>
</evidence>
<keyword evidence="4" id="KW-1185">Reference proteome</keyword>
<evidence type="ECO:0000313" key="3">
    <source>
        <dbReference type="EMBL" id="CCE71195.1"/>
    </source>
</evidence>
<dbReference type="HOGENOM" id="CLU_158484_9_2_2"/>
<reference evidence="3 5" key="5">
    <citation type="journal article" date="2012" name="Curr. Microbiol.">
        <title>Re-annotation of two hyperthermophilic archaea Pyrococcus abyssi GE5 and Pyrococcus furiosus DSM 3638.</title>
        <authorList>
            <person name="Gao J."/>
            <person name="Wang J."/>
        </authorList>
    </citation>
    <scope>GENOME REANNOTATION</scope>
    <source>
        <strain evidence="3">GE5</strain>
        <strain evidence="5">GE5 / Orsay</strain>
    </source>
</reference>
<dbReference type="GO" id="GO:0003677">
    <property type="term" value="F:DNA binding"/>
    <property type="evidence" value="ECO:0007669"/>
    <property type="project" value="InterPro"/>
</dbReference>
<evidence type="ECO:0000313" key="2">
    <source>
        <dbReference type="EMBL" id="CAD55691.1"/>
    </source>
</evidence>
<dbReference type="RefSeq" id="WP_010868841.1">
    <property type="nucleotide sequence ID" value="NC_000868.1"/>
</dbReference>
<reference evidence="2" key="1">
    <citation type="submission" date="1999-07" db="EMBL/GenBank/DDBJ databases">
        <authorList>
            <person name="Genoscope"/>
        </authorList>
    </citation>
    <scope>NUCLEOTIDE SEQUENCE</scope>
    <source>
        <strain evidence="2">Orsay</strain>
    </source>
</reference>
<dbReference type="NCBIfam" id="TIGR01439">
    <property type="entry name" value="lp_hng_hel_AbrB"/>
    <property type="match status" value="1"/>
</dbReference>
<proteinExistence type="predicted"/>
<protein>
    <submittedName>
        <fullName evidence="3">Transcription regulator, SpoVT/AbrB family</fullName>
    </submittedName>
</protein>
<dbReference type="Gene3D" id="2.10.260.10">
    <property type="match status" value="1"/>
</dbReference>
<evidence type="ECO:0000313" key="5">
    <source>
        <dbReference type="Proteomes" id="UP000009139"/>
    </source>
</evidence>
<gene>
    <name evidence="2" type="ordered locus">PABs7857</name>
</gene>
<dbReference type="SUPFAM" id="SSF89447">
    <property type="entry name" value="AbrB/MazE/MraZ-like"/>
    <property type="match status" value="1"/>
</dbReference>
<reference evidence="2" key="2">
    <citation type="journal article" date="2000" name="J. Mol. Biol.">
        <title>Archaeal homologs of eukaryotic methylation guide small nucleolar RNAs: lessons from the Pyrococcus genomes.</title>
        <authorList>
            <person name="Gaspin C."/>
            <person name="Cavaille J."/>
            <person name="Erauso G."/>
        </authorList>
    </citation>
    <scope>NUCLEOTIDE SEQUENCE</scope>
    <source>
        <strain evidence="2">Orsay</strain>
    </source>
</reference>
<dbReference type="STRING" id="272844.PABs7857"/>
<dbReference type="PATRIC" id="fig|272844.11.peg.1840"/>
<accession>Q8J2W0</accession>
<dbReference type="SMART" id="SM00966">
    <property type="entry name" value="SpoVT_AbrB"/>
    <property type="match status" value="1"/>
</dbReference>
<dbReference type="Proteomes" id="UP000009139">
    <property type="component" value="Chromosome"/>
</dbReference>
<evidence type="ECO:0000313" key="4">
    <source>
        <dbReference type="Proteomes" id="UP000000810"/>
    </source>
</evidence>
<dbReference type="Pfam" id="PF04014">
    <property type="entry name" value="MazE_antitoxin"/>
    <property type="match status" value="1"/>
</dbReference>
<dbReference type="InterPro" id="IPR037914">
    <property type="entry name" value="SpoVT-AbrB_sf"/>
</dbReference>
<sequence length="94" mass="10907">MILLVSIRLKVGPKGQIVIPKVFREAYGIKEGGEVVLEPTDKGLIIRAPIRVDDLIKKIREERKKMNPKRRPKPGELRGISLEDEYEEEWRSEE</sequence>
<feature type="domain" description="SpoVT-AbrB" evidence="1">
    <location>
        <begin position="6"/>
        <end position="51"/>
    </location>
</feature>
<dbReference type="KEGG" id="pab:PABs7857"/>